<dbReference type="PANTHER" id="PTHR33908">
    <property type="entry name" value="MANNOSYLTRANSFERASE YKCB-RELATED"/>
    <property type="match status" value="1"/>
</dbReference>
<reference evidence="10" key="1">
    <citation type="submission" date="2020-10" db="EMBL/GenBank/DDBJ databases">
        <authorList>
            <person name="Castelo-Branco R."/>
            <person name="Eusebio N."/>
            <person name="Adriana R."/>
            <person name="Vieira A."/>
            <person name="Brugerolle De Fraissinette N."/>
            <person name="Rezende De Castro R."/>
            <person name="Schneider M.P."/>
            <person name="Vasconcelos V."/>
            <person name="Leao P.N."/>
        </authorList>
    </citation>
    <scope>NUCLEOTIDE SEQUENCE</scope>
    <source>
        <strain evidence="10">LEGE 11479</strain>
    </source>
</reference>
<dbReference type="InterPro" id="IPR050297">
    <property type="entry name" value="LipidA_mod_glycosyltrf_83"/>
</dbReference>
<evidence type="ECO:0000256" key="3">
    <source>
        <dbReference type="ARBA" id="ARBA00022676"/>
    </source>
</evidence>
<dbReference type="AlphaFoldDB" id="A0A928ZS29"/>
<dbReference type="GO" id="GO:0016763">
    <property type="term" value="F:pentosyltransferase activity"/>
    <property type="evidence" value="ECO:0007669"/>
    <property type="project" value="TreeGrafter"/>
</dbReference>
<dbReference type="Pfam" id="PF13231">
    <property type="entry name" value="PMT_2"/>
    <property type="match status" value="1"/>
</dbReference>
<feature type="transmembrane region" description="Helical" evidence="8">
    <location>
        <begin position="930"/>
        <end position="951"/>
    </location>
</feature>
<feature type="transmembrane region" description="Helical" evidence="8">
    <location>
        <begin position="508"/>
        <end position="525"/>
    </location>
</feature>
<evidence type="ECO:0000256" key="8">
    <source>
        <dbReference type="SAM" id="Phobius"/>
    </source>
</evidence>
<evidence type="ECO:0000313" key="11">
    <source>
        <dbReference type="Proteomes" id="UP000615026"/>
    </source>
</evidence>
<feature type="transmembrane region" description="Helical" evidence="8">
    <location>
        <begin position="722"/>
        <end position="742"/>
    </location>
</feature>
<feature type="transmembrane region" description="Helical" evidence="8">
    <location>
        <begin position="555"/>
        <end position="572"/>
    </location>
</feature>
<feature type="transmembrane region" description="Helical" evidence="8">
    <location>
        <begin position="439"/>
        <end position="461"/>
    </location>
</feature>
<feature type="transmembrane region" description="Helical" evidence="8">
    <location>
        <begin position="697"/>
        <end position="715"/>
    </location>
</feature>
<feature type="transmembrane region" description="Helical" evidence="8">
    <location>
        <begin position="673"/>
        <end position="691"/>
    </location>
</feature>
<comment type="subcellular location">
    <subcellularLocation>
        <location evidence="1">Cell membrane</location>
        <topology evidence="1">Multi-pass membrane protein</topology>
    </subcellularLocation>
</comment>
<feature type="transmembrane region" description="Helical" evidence="8">
    <location>
        <begin position="793"/>
        <end position="813"/>
    </location>
</feature>
<keyword evidence="6 8" id="KW-1133">Transmembrane helix</keyword>
<comment type="caution">
    <text evidence="10">The sequence shown here is derived from an EMBL/GenBank/DDBJ whole genome shotgun (WGS) entry which is preliminary data.</text>
</comment>
<keyword evidence="3" id="KW-0328">Glycosyltransferase</keyword>
<feature type="domain" description="Glycosyltransferase RgtA/B/C/D-like" evidence="9">
    <location>
        <begin position="649"/>
        <end position="805"/>
    </location>
</feature>
<dbReference type="Gene3D" id="2.60.120.260">
    <property type="entry name" value="Galactose-binding domain-like"/>
    <property type="match status" value="2"/>
</dbReference>
<dbReference type="InterPro" id="IPR038731">
    <property type="entry name" value="RgtA/B/C-like"/>
</dbReference>
<keyword evidence="2" id="KW-1003">Cell membrane</keyword>
<evidence type="ECO:0000256" key="7">
    <source>
        <dbReference type="ARBA" id="ARBA00023136"/>
    </source>
</evidence>
<organism evidence="10 11">
    <name type="scientific">Leptolyngbya cf. ectocarpi LEGE 11479</name>
    <dbReference type="NCBI Taxonomy" id="1828722"/>
    <lineage>
        <taxon>Bacteria</taxon>
        <taxon>Bacillati</taxon>
        <taxon>Cyanobacteriota</taxon>
        <taxon>Cyanophyceae</taxon>
        <taxon>Leptolyngbyales</taxon>
        <taxon>Leptolyngbyaceae</taxon>
        <taxon>Leptolyngbya group</taxon>
        <taxon>Leptolyngbya</taxon>
    </lineage>
</organism>
<evidence type="ECO:0000256" key="6">
    <source>
        <dbReference type="ARBA" id="ARBA00022989"/>
    </source>
</evidence>
<dbReference type="GO" id="GO:0005886">
    <property type="term" value="C:plasma membrane"/>
    <property type="evidence" value="ECO:0007669"/>
    <property type="project" value="UniProtKB-SubCell"/>
</dbReference>
<gene>
    <name evidence="10" type="ORF">IQ260_02415</name>
</gene>
<dbReference type="Proteomes" id="UP000615026">
    <property type="component" value="Unassembled WGS sequence"/>
</dbReference>
<evidence type="ECO:0000313" key="10">
    <source>
        <dbReference type="EMBL" id="MBE9065502.1"/>
    </source>
</evidence>
<dbReference type="RefSeq" id="WP_193990518.1">
    <property type="nucleotide sequence ID" value="NZ_JADEXP010000009.1"/>
</dbReference>
<feature type="transmembrane region" description="Helical" evidence="8">
    <location>
        <begin position="899"/>
        <end position="918"/>
    </location>
</feature>
<feature type="transmembrane region" description="Helical" evidence="8">
    <location>
        <begin position="468"/>
        <end position="488"/>
    </location>
</feature>
<dbReference type="InterPro" id="IPR008979">
    <property type="entry name" value="Galactose-bd-like_sf"/>
</dbReference>
<dbReference type="GO" id="GO:0009103">
    <property type="term" value="P:lipopolysaccharide biosynthetic process"/>
    <property type="evidence" value="ECO:0007669"/>
    <property type="project" value="UniProtKB-ARBA"/>
</dbReference>
<dbReference type="PANTHER" id="PTHR33908:SF11">
    <property type="entry name" value="MEMBRANE PROTEIN"/>
    <property type="match status" value="1"/>
</dbReference>
<accession>A0A928ZS29</accession>
<feature type="transmembrane region" description="Helical" evidence="8">
    <location>
        <begin position="873"/>
        <end position="893"/>
    </location>
</feature>
<evidence type="ECO:0000259" key="9">
    <source>
        <dbReference type="Pfam" id="PF13231"/>
    </source>
</evidence>
<dbReference type="SUPFAM" id="SSF49785">
    <property type="entry name" value="Galactose-binding domain-like"/>
    <property type="match status" value="1"/>
</dbReference>
<name>A0A928ZS29_LEPEC</name>
<feature type="transmembrane region" description="Helical" evidence="8">
    <location>
        <begin position="754"/>
        <end position="781"/>
    </location>
</feature>
<keyword evidence="7 8" id="KW-0472">Membrane</keyword>
<evidence type="ECO:0000256" key="5">
    <source>
        <dbReference type="ARBA" id="ARBA00022692"/>
    </source>
</evidence>
<feature type="transmembrane region" description="Helical" evidence="8">
    <location>
        <begin position="833"/>
        <end position="866"/>
    </location>
</feature>
<keyword evidence="11" id="KW-1185">Reference proteome</keyword>
<protein>
    <submittedName>
        <fullName evidence="10">Glycosyltransferase family 39 protein</fullName>
    </submittedName>
</protein>
<keyword evidence="4" id="KW-0808">Transferase</keyword>
<keyword evidence="5 8" id="KW-0812">Transmembrane</keyword>
<evidence type="ECO:0000256" key="4">
    <source>
        <dbReference type="ARBA" id="ARBA00022679"/>
    </source>
</evidence>
<evidence type="ECO:0000256" key="2">
    <source>
        <dbReference type="ARBA" id="ARBA00022475"/>
    </source>
</evidence>
<dbReference type="EMBL" id="JADEXP010000009">
    <property type="protein sequence ID" value="MBE9065502.1"/>
    <property type="molecule type" value="Genomic_DNA"/>
</dbReference>
<proteinExistence type="predicted"/>
<evidence type="ECO:0000256" key="1">
    <source>
        <dbReference type="ARBA" id="ARBA00004651"/>
    </source>
</evidence>
<sequence length="1104" mass="124789">MNKRWLAILLLVGCLWGNLGFAIWQPATVPLAPVHWSPQVQWITSAQPSYRFYTRHTFYGPETVQAAWVRISADNDFVFNINGRQSVIRENGALNSPKGLTYRRKVPLQDFSDTLPYAAETGLNYALASSPDWKISVYLDLTNYVRPGKNVIAIEVMKGDPNPRIAIEGQVLPETDVTPIDLSTGATPWQVSTLAENRSAVRWFHLEFDDSQWPEAVPLGPVYETTYTRLSQRLFDRPVQGSWIATAGPWLYQTWQVPRRATRSLLRYAAVGEPAVFINGRLVDTQPFTQGKQLRMFDVTAYVKPGKNKVAVHLAQPVDNSWTRDTGEEPPSIFVDAWAESKQGDVPVPQPSESGWIRDIPNPALSVFVDAWAESSQGHVLSAIQTDGSWRGGDDWSGAHRIVPSPTVLVRQVMSQEFIHHFLGYPFLQCTGWYVSHQLLWWGLGCGLSISLAWGLGRLWLHRQENALAVGADLLLPSLVFLLGAVLLKHRHGEGMWAIWLEQSGGNLNWLLGSLLVLLLTLISWDCPRWQRYGLISGASVMGLGLLFSQSLSPGSIFLILGGLAAVVKWQLLARLEQLSCRLLAALETGPQWQRSAALGGILLLGFGLRVYRLTKENLDSDENTSYDATRGILRTGAPLATSGIWYTRGPIFHYLLALWLRLVGDSVFNARFFSVIIGTATLLLMFYITQRVTGRVWIALVVTLILALNPWEIWYSRFIRFYQMVQFTTLLTMWAFIRGFIDDQGRRHQYVFFVALAATLLIQEVSLTSTPGFLLGYLCFGPRFRWHRDWRLWLNTFMVMAIFAYDIIFFKIKCLTPWTALSSSTTSYLSPHLLDVTGFLACFFVGPNRLEILYTMFFFIGFVYFLRQQAGLVLFLFSFVCLNLLVLTLLTYQIAERYAYGVYPLFVMLAIYSAIAITQELIKTLRQGFPHWPVGVLVGLCLTLLLTSNLELGRIVHSYSQAMGRRNTAIFEYIRDHRQAGDVVISPTPSFGPVTIGPVDYFLMGTWFLDATYWRNGRLLDRWGGGVVVTNVDQLERVLETSQRVWVHIDDARQSRLSAQILEYVQTVGKPVYDSFGTSLRLWDPADGWLPHTPEQGKDLGAY</sequence>